<evidence type="ECO:0000313" key="1">
    <source>
        <dbReference type="EMBL" id="PNP56421.1"/>
    </source>
</evidence>
<dbReference type="EMBL" id="MTQA01000548">
    <property type="protein sequence ID" value="PNP56421.1"/>
    <property type="molecule type" value="Genomic_DNA"/>
</dbReference>
<keyword evidence="2" id="KW-1185">Reference proteome</keyword>
<organism evidence="1 2">
    <name type="scientific">Gibberella nygamai</name>
    <name type="common">Bean root rot disease fungus</name>
    <name type="synonym">Fusarium nygamai</name>
    <dbReference type="NCBI Taxonomy" id="42673"/>
    <lineage>
        <taxon>Eukaryota</taxon>
        <taxon>Fungi</taxon>
        <taxon>Dikarya</taxon>
        <taxon>Ascomycota</taxon>
        <taxon>Pezizomycotina</taxon>
        <taxon>Sordariomycetes</taxon>
        <taxon>Hypocreomycetidae</taxon>
        <taxon>Hypocreales</taxon>
        <taxon>Nectriaceae</taxon>
        <taxon>Fusarium</taxon>
        <taxon>Fusarium fujikuroi species complex</taxon>
    </lineage>
</organism>
<gene>
    <name evidence="1" type="ORF">FNYG_15357</name>
</gene>
<dbReference type="Proteomes" id="UP000236664">
    <property type="component" value="Unassembled WGS sequence"/>
</dbReference>
<dbReference type="AlphaFoldDB" id="A0A2K0UF52"/>
<comment type="caution">
    <text evidence="1">The sequence shown here is derived from an EMBL/GenBank/DDBJ whole genome shotgun (WGS) entry which is preliminary data.</text>
</comment>
<evidence type="ECO:0000313" key="2">
    <source>
        <dbReference type="Proteomes" id="UP000236664"/>
    </source>
</evidence>
<reference evidence="1 2" key="1">
    <citation type="submission" date="2017-06" db="EMBL/GenBank/DDBJ databases">
        <title>Genome of Fusarium nygamai isolate CS10214.</title>
        <authorList>
            <person name="Gardiner D.M."/>
            <person name="Obanor F."/>
            <person name="Kazan K."/>
        </authorList>
    </citation>
    <scope>NUCLEOTIDE SEQUENCE [LARGE SCALE GENOMIC DNA]</scope>
    <source>
        <strain evidence="1 2">CS10214</strain>
    </source>
</reference>
<proteinExistence type="predicted"/>
<name>A0A2K0UF52_GIBNY</name>
<accession>A0A2K0UF52</accession>
<protein>
    <submittedName>
        <fullName evidence="1">Uncharacterized protein</fullName>
    </submittedName>
</protein>
<sequence length="64" mass="7376">MAYYAPIWFDSSPAKKTYKDLMLRKHAENLIYPQIASYLEILRAHTPEAVTSQTEALITLAFRS</sequence>